<name>A0A167Z5S3_9HYPO</name>
<evidence type="ECO:0000259" key="19">
    <source>
        <dbReference type="Pfam" id="PF00326"/>
    </source>
</evidence>
<dbReference type="SUPFAM" id="SSF53474">
    <property type="entry name" value="alpha/beta-Hydrolases"/>
    <property type="match status" value="1"/>
</dbReference>
<dbReference type="Gene3D" id="2.140.10.30">
    <property type="entry name" value="Dipeptidylpeptidase IV, N-terminal domain"/>
    <property type="match status" value="1"/>
</dbReference>
<comment type="subcellular location">
    <subcellularLocation>
        <location evidence="3">Vacuole membrane</location>
        <topology evidence="3">Single-pass type II membrane protein</topology>
    </subcellularLocation>
</comment>
<evidence type="ECO:0000256" key="11">
    <source>
        <dbReference type="ARBA" id="ARBA00022801"/>
    </source>
</evidence>
<dbReference type="FunFam" id="3.40.50.1820:FF:000003">
    <property type="entry name" value="Dipeptidyl peptidase 4"/>
    <property type="match status" value="1"/>
</dbReference>
<evidence type="ECO:0000256" key="3">
    <source>
        <dbReference type="ARBA" id="ARBA00004576"/>
    </source>
</evidence>
<organism evidence="21 22">
    <name type="scientific">Niveomyces insectorum RCEF 264</name>
    <dbReference type="NCBI Taxonomy" id="1081102"/>
    <lineage>
        <taxon>Eukaryota</taxon>
        <taxon>Fungi</taxon>
        <taxon>Dikarya</taxon>
        <taxon>Ascomycota</taxon>
        <taxon>Pezizomycotina</taxon>
        <taxon>Sordariomycetes</taxon>
        <taxon>Hypocreomycetidae</taxon>
        <taxon>Hypocreales</taxon>
        <taxon>Cordycipitaceae</taxon>
        <taxon>Niveomyces</taxon>
    </lineage>
</organism>
<dbReference type="Proteomes" id="UP000076874">
    <property type="component" value="Unassembled WGS sequence"/>
</dbReference>
<feature type="region of interest" description="Disordered" evidence="17">
    <location>
        <begin position="1"/>
        <end position="39"/>
    </location>
</feature>
<evidence type="ECO:0000256" key="8">
    <source>
        <dbReference type="ARBA" id="ARBA00022554"/>
    </source>
</evidence>
<dbReference type="Pfam" id="PF00930">
    <property type="entry name" value="DPPIV_N"/>
    <property type="match status" value="1"/>
</dbReference>
<feature type="transmembrane region" description="Helical" evidence="18">
    <location>
        <begin position="171"/>
        <end position="191"/>
    </location>
</feature>
<comment type="function">
    <text evidence="2">Type IV dipeptidyl-peptidase which removes N-terminal dipeptides sequentially from polypeptides having unsubstituted N-termini provided that the penultimate residue is proline.</text>
</comment>
<dbReference type="GO" id="GO:0005774">
    <property type="term" value="C:vacuolar membrane"/>
    <property type="evidence" value="ECO:0007669"/>
    <property type="project" value="UniProtKB-SubCell"/>
</dbReference>
<comment type="caution">
    <text evidence="21">The sequence shown here is derived from an EMBL/GenBank/DDBJ whole genome shotgun (WGS) entry which is preliminary data.</text>
</comment>
<dbReference type="AlphaFoldDB" id="A0A167Z5S3"/>
<comment type="catalytic activity">
    <reaction evidence="1">
        <text>Release of an N-terminal dipeptide, Xaa-Yaa-|-Zaa-, from a polypeptide, preferentially when Yaa is Pro, provided Zaa is neither Pro nor hydroxyproline.</text>
        <dbReference type="EC" id="3.4.14.5"/>
    </reaction>
</comment>
<dbReference type="GO" id="GO:0008239">
    <property type="term" value="F:dipeptidyl-peptidase activity"/>
    <property type="evidence" value="ECO:0007669"/>
    <property type="project" value="UniProtKB-EC"/>
</dbReference>
<keyword evidence="16" id="KW-0325">Glycoprotein</keyword>
<evidence type="ECO:0000313" key="22">
    <source>
        <dbReference type="Proteomes" id="UP000076874"/>
    </source>
</evidence>
<evidence type="ECO:0000256" key="4">
    <source>
        <dbReference type="ARBA" id="ARBA00006150"/>
    </source>
</evidence>
<evidence type="ECO:0000256" key="1">
    <source>
        <dbReference type="ARBA" id="ARBA00001257"/>
    </source>
</evidence>
<keyword evidence="11" id="KW-0378">Hydrolase</keyword>
<proteinExistence type="inferred from homology"/>
<evidence type="ECO:0000313" key="21">
    <source>
        <dbReference type="EMBL" id="OAA67129.1"/>
    </source>
</evidence>
<dbReference type="EC" id="3.4.14.5" evidence="5"/>
<evidence type="ECO:0000256" key="2">
    <source>
        <dbReference type="ARBA" id="ARBA00002218"/>
    </source>
</evidence>
<evidence type="ECO:0000256" key="17">
    <source>
        <dbReference type="SAM" id="MobiDB-lite"/>
    </source>
</evidence>
<evidence type="ECO:0000256" key="6">
    <source>
        <dbReference type="ARBA" id="ARBA00014118"/>
    </source>
</evidence>
<evidence type="ECO:0000259" key="20">
    <source>
        <dbReference type="Pfam" id="PF00930"/>
    </source>
</evidence>
<reference evidence="21 22" key="1">
    <citation type="journal article" date="2016" name="Genome Biol. Evol.">
        <title>Divergent and convergent evolution of fungal pathogenicity.</title>
        <authorList>
            <person name="Shang Y."/>
            <person name="Xiao G."/>
            <person name="Zheng P."/>
            <person name="Cen K."/>
            <person name="Zhan S."/>
            <person name="Wang C."/>
        </authorList>
    </citation>
    <scope>NUCLEOTIDE SEQUENCE [LARGE SCALE GENOMIC DNA]</scope>
    <source>
        <strain evidence="21 22">RCEF 264</strain>
    </source>
</reference>
<sequence>MDGHTSFSPPPPPPPPVAPDSLAHRRASHDSDSRSSVSTTSLIFERISERLATEAAVDGMTTAGGHITKKGHGAPWRPAPLGRLQNGSDRLLSEFDDDDPLKDELSGDYDLETGPFLRGTRAGNGTAAGMGAGDGAFAGASSNNTTSANLAGTAGLTRLPYTKMDRGLRRLLCGVTLVLVVAWLGGFVLYVSHRTHQSSSSSSASTSTTAAGGSGSGHLDKITRDQLDAGFWSPKRASIRWVAGAQNEDGLLLETNNGASGDKEAYLTVEDVRSLHADGSSSSSTRQAAPFVSRVLVKSSTFQYGGTTYHIGSATPSKDLQWVLLGVTIQANWRHSTTAAYFVLDVATQTVQPLVPGEPEARVQLALWSPTSDAVAFTRDNNLYLRQVPTSGSSSSSSSSTADASLVQAITTDGGAELFYGVPDWVYEEEVLAGPSATWWSPDGRYLAFLRTNETGVPSYPVQYFIERPSGTTPPPGEENYPEVRQIKYPKAGAHNPVVDLQFYDVRGGGGGGGNTGNGAFTVPVAGDFADDDRLITTVLWAGPQKVLIKETNRVSDVMRVVVVDVAARTGQAVRTVDVGRIDGGWFEISQRTRYVPADPARQRPHDGYIDTVVYNDGDHLAYFSPPENPDPVMLTAGPGWEVVDAPAAVDLARNLVYYVATTAGATQRHVYSVHLLDGTQQTPVTNTSAPGFYTASFSAGAGFVLLEYRGPGVPWQKVQSTPAAAAADRAPSGRDDAASPAFFAHTLEDNAELAERVRTHALPELHYGTLDVSGYGGGAHDDDDDDGKPVATLNYVERRPPNFDPAKRYPVLFQQYSGPGSQEVKQEFRVDFQSYVAASLGYVVVTVDPRGTGFMGRRHRVLVRGRLGVVEAHDHIAAARHWASQAYVDPARLAIWGWSYGGFATLKTLEQDAGRTFRYGMAVAPVTDWRFYDSVYTERYMGTPQANGGGYDASAVQNATALAQNVRFLVLHGVADDNVHLQNSLALLDRLDVAGASNYDVHVFPDSDHGIRFHNGNQIVYDKLENWLVNAFNGEWLKVAAAKPHGKKAK</sequence>
<keyword evidence="8" id="KW-0926">Vacuole</keyword>
<keyword evidence="7 21" id="KW-0031">Aminopeptidase</keyword>
<evidence type="ECO:0000256" key="9">
    <source>
        <dbReference type="ARBA" id="ARBA00022670"/>
    </source>
</evidence>
<feature type="compositionally biased region" description="Low complexity" evidence="17">
    <location>
        <begin position="198"/>
        <end position="211"/>
    </location>
</feature>
<dbReference type="InterPro" id="IPR001375">
    <property type="entry name" value="Peptidase_S9_cat"/>
</dbReference>
<evidence type="ECO:0000256" key="16">
    <source>
        <dbReference type="ARBA" id="ARBA00023180"/>
    </source>
</evidence>
<evidence type="ECO:0000256" key="7">
    <source>
        <dbReference type="ARBA" id="ARBA00022438"/>
    </source>
</evidence>
<dbReference type="STRING" id="1081102.A0A167Z5S3"/>
<dbReference type="GO" id="GO:0006508">
    <property type="term" value="P:proteolysis"/>
    <property type="evidence" value="ECO:0007669"/>
    <property type="project" value="UniProtKB-KW"/>
</dbReference>
<keyword evidence="14 18" id="KW-1133">Transmembrane helix</keyword>
<keyword evidence="10 18" id="KW-0812">Transmembrane</keyword>
<dbReference type="EMBL" id="AZHD01000002">
    <property type="protein sequence ID" value="OAA67129.1"/>
    <property type="molecule type" value="Genomic_DNA"/>
</dbReference>
<evidence type="ECO:0000256" key="10">
    <source>
        <dbReference type="ARBA" id="ARBA00022692"/>
    </source>
</evidence>
<keyword evidence="9" id="KW-0645">Protease</keyword>
<dbReference type="InterPro" id="IPR002469">
    <property type="entry name" value="Peptidase_S9B_N"/>
</dbReference>
<dbReference type="InterPro" id="IPR050278">
    <property type="entry name" value="Serine_Prot_S9B/DPPIV"/>
</dbReference>
<keyword evidence="15 18" id="KW-0472">Membrane</keyword>
<feature type="compositionally biased region" description="Pro residues" evidence="17">
    <location>
        <begin position="8"/>
        <end position="18"/>
    </location>
</feature>
<evidence type="ECO:0000256" key="14">
    <source>
        <dbReference type="ARBA" id="ARBA00022989"/>
    </source>
</evidence>
<evidence type="ECO:0000256" key="13">
    <source>
        <dbReference type="ARBA" id="ARBA00022968"/>
    </source>
</evidence>
<feature type="domain" description="Peptidase S9 prolyl oligopeptidase catalytic" evidence="19">
    <location>
        <begin position="831"/>
        <end position="1035"/>
    </location>
</feature>
<protein>
    <recommendedName>
        <fullName evidence="6">Probable dipeptidyl-aminopeptidase B</fullName>
        <ecNumber evidence="5">3.4.14.5</ecNumber>
    </recommendedName>
</protein>
<dbReference type="SUPFAM" id="SSF82171">
    <property type="entry name" value="DPP6 N-terminal domain-like"/>
    <property type="match status" value="1"/>
</dbReference>
<dbReference type="Gene3D" id="3.40.50.1820">
    <property type="entry name" value="alpha/beta hydrolase"/>
    <property type="match status" value="1"/>
</dbReference>
<keyword evidence="12" id="KW-0720">Serine protease</keyword>
<keyword evidence="22" id="KW-1185">Reference proteome</keyword>
<evidence type="ECO:0000256" key="15">
    <source>
        <dbReference type="ARBA" id="ARBA00023136"/>
    </source>
</evidence>
<dbReference type="PANTHER" id="PTHR11731">
    <property type="entry name" value="PROTEASE FAMILY S9B,C DIPEPTIDYL-PEPTIDASE IV-RELATED"/>
    <property type="match status" value="1"/>
</dbReference>
<evidence type="ECO:0000256" key="5">
    <source>
        <dbReference type="ARBA" id="ARBA00012062"/>
    </source>
</evidence>
<dbReference type="GO" id="GO:0004177">
    <property type="term" value="F:aminopeptidase activity"/>
    <property type="evidence" value="ECO:0007669"/>
    <property type="project" value="UniProtKB-KW"/>
</dbReference>
<keyword evidence="13" id="KW-0735">Signal-anchor</keyword>
<comment type="similarity">
    <text evidence="4">Belongs to the peptidase S9B family.</text>
</comment>
<accession>A0A167Z5S3</accession>
<feature type="domain" description="Dipeptidylpeptidase IV N-terminal" evidence="20">
    <location>
        <begin position="317"/>
        <end position="716"/>
    </location>
</feature>
<dbReference type="Pfam" id="PF00326">
    <property type="entry name" value="Peptidase_S9"/>
    <property type="match status" value="1"/>
</dbReference>
<evidence type="ECO:0000256" key="12">
    <source>
        <dbReference type="ARBA" id="ARBA00022825"/>
    </source>
</evidence>
<feature type="region of interest" description="Disordered" evidence="17">
    <location>
        <begin position="198"/>
        <end position="220"/>
    </location>
</feature>
<dbReference type="GO" id="GO:0008236">
    <property type="term" value="F:serine-type peptidase activity"/>
    <property type="evidence" value="ECO:0007669"/>
    <property type="project" value="UniProtKB-KW"/>
</dbReference>
<dbReference type="InterPro" id="IPR029058">
    <property type="entry name" value="AB_hydrolase_fold"/>
</dbReference>
<evidence type="ECO:0000256" key="18">
    <source>
        <dbReference type="SAM" id="Phobius"/>
    </source>
</evidence>
<dbReference type="GO" id="GO:0005886">
    <property type="term" value="C:plasma membrane"/>
    <property type="evidence" value="ECO:0007669"/>
    <property type="project" value="TreeGrafter"/>
</dbReference>
<dbReference type="OrthoDB" id="16520at2759"/>
<dbReference type="PANTHER" id="PTHR11731:SF200">
    <property type="entry name" value="DIPEPTIDYL PEPTIDASE 10, ISOFORM B"/>
    <property type="match status" value="1"/>
</dbReference>
<gene>
    <name evidence="21" type="ORF">SPI_01705</name>
</gene>